<feature type="region of interest" description="Disordered" evidence="2">
    <location>
        <begin position="20"/>
        <end position="67"/>
    </location>
</feature>
<proteinExistence type="predicted"/>
<sequence length="204" mass="22207">MKKLVLSLLVATFALAGCGDTNKNNTEEGNSTEIESTASSTKMESTISSTKVVDSSEKQETQNPNLDENGVLINYPYSIDLEGATYNILSSKKLDGAMTGNPIIILEMEFTNKKQQPQSPYMSFITDFDAQQTDGKTTTTLMGANTEYGNLDDQEAVKMGDSNVNSGVTVKAIIGYTLQNKEQPVTFIYRPSQISGQNNGFIIK</sequence>
<accession>A0A1L8R4K0</accession>
<comment type="caution">
    <text evidence="5">The sequence shown here is derived from an EMBL/GenBank/DDBJ whole genome shotgun (WGS) entry which is preliminary data.</text>
</comment>
<feature type="domain" description="DUF5067" evidence="4">
    <location>
        <begin position="79"/>
        <end position="188"/>
    </location>
</feature>
<keyword evidence="1 3" id="KW-0732">Signal</keyword>
<protein>
    <recommendedName>
        <fullName evidence="4">DUF5067 domain-containing protein</fullName>
    </recommendedName>
</protein>
<evidence type="ECO:0000259" key="4">
    <source>
        <dbReference type="Pfam" id="PF16729"/>
    </source>
</evidence>
<dbReference type="AlphaFoldDB" id="A0A1L8R4K0"/>
<dbReference type="InterPro" id="IPR029050">
    <property type="entry name" value="Immunoprotect_excell_Ig-like"/>
</dbReference>
<dbReference type="Proteomes" id="UP000182835">
    <property type="component" value="Unassembled WGS sequence"/>
</dbReference>
<feature type="compositionally biased region" description="Polar residues" evidence="2">
    <location>
        <begin position="21"/>
        <end position="53"/>
    </location>
</feature>
<dbReference type="OrthoDB" id="2190227at2"/>
<evidence type="ECO:0000256" key="1">
    <source>
        <dbReference type="ARBA" id="ARBA00022729"/>
    </source>
</evidence>
<reference evidence="5 6" key="1">
    <citation type="submission" date="2014-12" db="EMBL/GenBank/DDBJ databases">
        <title>Draft genome sequences of 29 type strains of Enterococci.</title>
        <authorList>
            <person name="Zhong Z."/>
            <person name="Sun Z."/>
            <person name="Liu W."/>
            <person name="Zhang W."/>
            <person name="Zhang H."/>
        </authorList>
    </citation>
    <scope>NUCLEOTIDE SEQUENCE [LARGE SCALE GENOMIC DNA]</scope>
    <source>
        <strain evidence="5 6">DSM 21207</strain>
    </source>
</reference>
<dbReference type="EMBL" id="JXKG01000015">
    <property type="protein sequence ID" value="OJG14684.1"/>
    <property type="molecule type" value="Genomic_DNA"/>
</dbReference>
<name>A0A1L8R4K0_9ENTE</name>
<evidence type="ECO:0000313" key="5">
    <source>
        <dbReference type="EMBL" id="OJG14684.1"/>
    </source>
</evidence>
<feature type="chain" id="PRO_5039127250" description="DUF5067 domain-containing protein" evidence="3">
    <location>
        <begin position="17"/>
        <end position="204"/>
    </location>
</feature>
<dbReference type="InterPro" id="IPR031989">
    <property type="entry name" value="DUF5067"/>
</dbReference>
<organism evidence="5 6">
    <name type="scientific">Enterococcus canintestini</name>
    <dbReference type="NCBI Taxonomy" id="317010"/>
    <lineage>
        <taxon>Bacteria</taxon>
        <taxon>Bacillati</taxon>
        <taxon>Bacillota</taxon>
        <taxon>Bacilli</taxon>
        <taxon>Lactobacillales</taxon>
        <taxon>Enterococcaceae</taxon>
        <taxon>Enterococcus</taxon>
    </lineage>
</organism>
<dbReference type="STRING" id="317010.RU96_GL000734"/>
<dbReference type="Pfam" id="PF16729">
    <property type="entry name" value="DUF5067"/>
    <property type="match status" value="1"/>
</dbReference>
<feature type="signal peptide" evidence="3">
    <location>
        <begin position="1"/>
        <end position="16"/>
    </location>
</feature>
<dbReference type="RefSeq" id="WP_071865263.1">
    <property type="nucleotide sequence ID" value="NZ_JBHLVQ010000013.1"/>
</dbReference>
<evidence type="ECO:0000256" key="3">
    <source>
        <dbReference type="SAM" id="SignalP"/>
    </source>
</evidence>
<dbReference type="Gene3D" id="2.60.40.1240">
    <property type="match status" value="1"/>
</dbReference>
<dbReference type="PROSITE" id="PS51257">
    <property type="entry name" value="PROKAR_LIPOPROTEIN"/>
    <property type="match status" value="1"/>
</dbReference>
<gene>
    <name evidence="5" type="ORF">RU96_GL000734</name>
</gene>
<evidence type="ECO:0000313" key="6">
    <source>
        <dbReference type="Proteomes" id="UP000182835"/>
    </source>
</evidence>
<evidence type="ECO:0000256" key="2">
    <source>
        <dbReference type="SAM" id="MobiDB-lite"/>
    </source>
</evidence>